<comment type="caution">
    <text evidence="2">The sequence shown here is derived from an EMBL/GenBank/DDBJ whole genome shotgun (WGS) entry which is preliminary data.</text>
</comment>
<evidence type="ECO:0000256" key="1">
    <source>
        <dbReference type="SAM" id="Phobius"/>
    </source>
</evidence>
<name>V8ASZ4_9LACT</name>
<dbReference type="AlphaFoldDB" id="V8ASZ4"/>
<keyword evidence="1" id="KW-1133">Transmembrane helix</keyword>
<accession>V8ASZ4</accession>
<dbReference type="EMBL" id="AVFE01000002">
    <property type="protein sequence ID" value="ETD05725.1"/>
    <property type="molecule type" value="Genomic_DNA"/>
</dbReference>
<organism evidence="2 3">
    <name type="scientific">Lactococcus garvieae TRF1</name>
    <dbReference type="NCBI Taxonomy" id="1380772"/>
    <lineage>
        <taxon>Bacteria</taxon>
        <taxon>Bacillati</taxon>
        <taxon>Bacillota</taxon>
        <taxon>Bacilli</taxon>
        <taxon>Lactobacillales</taxon>
        <taxon>Streptococcaceae</taxon>
        <taxon>Lactococcus</taxon>
    </lineage>
</organism>
<protein>
    <submittedName>
        <fullName evidence="2">Uncharacterized protein</fullName>
    </submittedName>
</protein>
<evidence type="ECO:0000313" key="3">
    <source>
        <dbReference type="Proteomes" id="UP000018692"/>
    </source>
</evidence>
<dbReference type="PROSITE" id="PS51257">
    <property type="entry name" value="PROKAR_LIPOPROTEIN"/>
    <property type="match status" value="1"/>
</dbReference>
<evidence type="ECO:0000313" key="2">
    <source>
        <dbReference type="EMBL" id="ETD05725.1"/>
    </source>
</evidence>
<dbReference type="Proteomes" id="UP000018692">
    <property type="component" value="Unassembled WGS sequence"/>
</dbReference>
<keyword evidence="1" id="KW-0472">Membrane</keyword>
<reference evidence="2 3" key="1">
    <citation type="submission" date="2013-07" db="EMBL/GenBank/DDBJ databases">
        <title>Isolation of Lactococcus garvieae strain TRF1 from the fecal material of a timber rattlesnake.</title>
        <authorList>
            <person name="McLaughlin R.W."/>
            <person name="Cochran P.A."/>
            <person name="Dowd S.E."/>
        </authorList>
    </citation>
    <scope>NUCLEOTIDE SEQUENCE [LARGE SCALE GENOMIC DNA]</scope>
    <source>
        <strain evidence="2 3">TRF1</strain>
    </source>
</reference>
<keyword evidence="1" id="KW-0812">Transmembrane</keyword>
<proteinExistence type="predicted"/>
<sequence length="69" mass="7719">MILSKLVTSVVAFIVLFLLACILFGESLVVTLAEILKMDDCRPLLVPVFMFFMVVSVHIAVLLSLIFFK</sequence>
<gene>
    <name evidence="2" type="ORF">N568_0101230</name>
</gene>
<feature type="transmembrane region" description="Helical" evidence="1">
    <location>
        <begin position="49"/>
        <end position="68"/>
    </location>
</feature>